<dbReference type="AlphaFoldDB" id="A0A7J0F0K6"/>
<feature type="domain" description="Retrotransposon gag" evidence="1">
    <location>
        <begin position="142"/>
        <end position="211"/>
    </location>
</feature>
<dbReference type="Proteomes" id="UP000585474">
    <property type="component" value="Unassembled WGS sequence"/>
</dbReference>
<name>A0A7J0F0K6_9ERIC</name>
<reference evidence="2 3" key="1">
    <citation type="submission" date="2019-07" db="EMBL/GenBank/DDBJ databases">
        <title>De Novo Assembly of kiwifruit Actinidia rufa.</title>
        <authorList>
            <person name="Sugita-Konishi S."/>
            <person name="Sato K."/>
            <person name="Mori E."/>
            <person name="Abe Y."/>
            <person name="Kisaki G."/>
            <person name="Hamano K."/>
            <person name="Suezawa K."/>
            <person name="Otani M."/>
            <person name="Fukuda T."/>
            <person name="Manabe T."/>
            <person name="Gomi K."/>
            <person name="Tabuchi M."/>
            <person name="Akimitsu K."/>
            <person name="Kataoka I."/>
        </authorList>
    </citation>
    <scope>NUCLEOTIDE SEQUENCE [LARGE SCALE GENOMIC DNA]</scope>
    <source>
        <strain evidence="3">cv. Fuchu</strain>
    </source>
</reference>
<proteinExistence type="predicted"/>
<dbReference type="InterPro" id="IPR005162">
    <property type="entry name" value="Retrotrans_gag_dom"/>
</dbReference>
<dbReference type="PANTHER" id="PTHR33223">
    <property type="entry name" value="CCHC-TYPE DOMAIN-CONTAINING PROTEIN"/>
    <property type="match status" value="1"/>
</dbReference>
<keyword evidence="3" id="KW-1185">Reference proteome</keyword>
<dbReference type="PANTHER" id="PTHR33223:SF10">
    <property type="entry name" value="AMINOTRANSFERASE-LIKE PLANT MOBILE DOMAIN-CONTAINING PROTEIN"/>
    <property type="match status" value="1"/>
</dbReference>
<dbReference type="OrthoDB" id="1740536at2759"/>
<dbReference type="EMBL" id="BJWL01000007">
    <property type="protein sequence ID" value="GFY91407.1"/>
    <property type="molecule type" value="Genomic_DNA"/>
</dbReference>
<evidence type="ECO:0000313" key="2">
    <source>
        <dbReference type="EMBL" id="GFY91407.1"/>
    </source>
</evidence>
<dbReference type="Pfam" id="PF03732">
    <property type="entry name" value="Retrotrans_gag"/>
    <property type="match status" value="1"/>
</dbReference>
<accession>A0A7J0F0K6</accession>
<organism evidence="2 3">
    <name type="scientific">Actinidia rufa</name>
    <dbReference type="NCBI Taxonomy" id="165716"/>
    <lineage>
        <taxon>Eukaryota</taxon>
        <taxon>Viridiplantae</taxon>
        <taxon>Streptophyta</taxon>
        <taxon>Embryophyta</taxon>
        <taxon>Tracheophyta</taxon>
        <taxon>Spermatophyta</taxon>
        <taxon>Magnoliopsida</taxon>
        <taxon>eudicotyledons</taxon>
        <taxon>Gunneridae</taxon>
        <taxon>Pentapetalae</taxon>
        <taxon>asterids</taxon>
        <taxon>Ericales</taxon>
        <taxon>Actinidiaceae</taxon>
        <taxon>Actinidia</taxon>
    </lineage>
</organism>
<protein>
    <recommendedName>
        <fullName evidence="1">Retrotransposon gag domain-containing protein</fullName>
    </recommendedName>
</protein>
<evidence type="ECO:0000313" key="3">
    <source>
        <dbReference type="Proteomes" id="UP000585474"/>
    </source>
</evidence>
<comment type="caution">
    <text evidence="2">The sequence shown here is derived from an EMBL/GenBank/DDBJ whole genome shotgun (WGS) entry which is preliminary data.</text>
</comment>
<sequence length="319" mass="35802">MIVVLCLANSPQSHLHVGGVFCSLTPTSDICFLAQVVEVTIKYNTLPLIIHLLSPHPSLRMLVDLAILIGQATRIRRIVRALIKGNPRGAVNTSLQVYTPNEERFLGYLNLDHLAELITQQARKLGDREDHLTGMIECTSAVGPARSWFKKLSPRIIDSFSDLSRLFVSNFMSCKVRQKNASHLFTVHMKDGENLKDYVRQFNQAVLEVEDPARGEAVHSTRPQRSRSSYIVPNKGKRQEFPLSLPNGAYILHQVILGMVTLGKVEHPFIVRNVSHVAHRFLLGIVPSTGHHFSHIESKAPKKRLQAKDVPNRVELSLL</sequence>
<gene>
    <name evidence="2" type="ORF">Acr_07g0016030</name>
</gene>
<evidence type="ECO:0000259" key="1">
    <source>
        <dbReference type="Pfam" id="PF03732"/>
    </source>
</evidence>